<evidence type="ECO:0000313" key="4">
    <source>
        <dbReference type="Proteomes" id="UP000268321"/>
    </source>
</evidence>
<protein>
    <recommendedName>
        <fullName evidence="2">Mating factor alpha precursor N-terminal domain-containing protein</fullName>
    </recommendedName>
</protein>
<dbReference type="Proteomes" id="UP000268321">
    <property type="component" value="Unassembled WGS sequence"/>
</dbReference>
<keyword evidence="1" id="KW-0732">Signal</keyword>
<dbReference type="InterPro" id="IPR008675">
    <property type="entry name" value="Mating_factor_alpha_N"/>
</dbReference>
<feature type="chain" id="PRO_5020904491" description="Mating factor alpha precursor N-terminal domain-containing protein" evidence="1">
    <location>
        <begin position="19"/>
        <end position="135"/>
    </location>
</feature>
<keyword evidence="4" id="KW-1185">Reference proteome</keyword>
<accession>A0A4P9ZHK2</accession>
<evidence type="ECO:0000259" key="2">
    <source>
        <dbReference type="Pfam" id="PF05436"/>
    </source>
</evidence>
<feature type="signal peptide" evidence="1">
    <location>
        <begin position="1"/>
        <end position="18"/>
    </location>
</feature>
<dbReference type="EMBL" id="ML004430">
    <property type="protein sequence ID" value="RKP32637.1"/>
    <property type="molecule type" value="Genomic_DNA"/>
</dbReference>
<proteinExistence type="predicted"/>
<dbReference type="OrthoDB" id="3766782at2759"/>
<dbReference type="Pfam" id="PF05436">
    <property type="entry name" value="MF_alpha_N"/>
    <property type="match status" value="1"/>
</dbReference>
<feature type="domain" description="Mating factor alpha precursor N-terminal" evidence="2">
    <location>
        <begin position="1"/>
        <end position="80"/>
    </location>
</feature>
<evidence type="ECO:0000256" key="1">
    <source>
        <dbReference type="SAM" id="SignalP"/>
    </source>
</evidence>
<reference evidence="4" key="1">
    <citation type="journal article" date="2018" name="Nat. Microbiol.">
        <title>Leveraging single-cell genomics to expand the fungal tree of life.</title>
        <authorList>
            <person name="Ahrendt S.R."/>
            <person name="Quandt C.A."/>
            <person name="Ciobanu D."/>
            <person name="Clum A."/>
            <person name="Salamov A."/>
            <person name="Andreopoulos B."/>
            <person name="Cheng J.F."/>
            <person name="Woyke T."/>
            <person name="Pelin A."/>
            <person name="Henrissat B."/>
            <person name="Reynolds N.K."/>
            <person name="Benny G.L."/>
            <person name="Smith M.E."/>
            <person name="James T.Y."/>
            <person name="Grigoriev I.V."/>
        </authorList>
    </citation>
    <scope>NUCLEOTIDE SEQUENCE [LARGE SCALE GENOMIC DNA]</scope>
    <source>
        <strain evidence="4">Baker2002</strain>
    </source>
</reference>
<sequence length="135" mass="15103">MKFSYTAIFAVFAAIAHAAPIEGTSSDEVVAQDRMRIPSEAIIGMVDYTDITPVVLQKDDGQNELVFLNNTIMEQASAENVKRDADAWHWVYLRPGAPIWKREAEADADAWHWVFLRPGAPIWKREANTEAEASA</sequence>
<dbReference type="GO" id="GO:0005576">
    <property type="term" value="C:extracellular region"/>
    <property type="evidence" value="ECO:0007669"/>
    <property type="project" value="InterPro"/>
</dbReference>
<gene>
    <name evidence="3" type="ORF">METBISCDRAFT_25576</name>
</gene>
<evidence type="ECO:0000313" key="3">
    <source>
        <dbReference type="EMBL" id="RKP32637.1"/>
    </source>
</evidence>
<dbReference type="GO" id="GO:0007618">
    <property type="term" value="P:mating"/>
    <property type="evidence" value="ECO:0007669"/>
    <property type="project" value="InterPro"/>
</dbReference>
<dbReference type="AlphaFoldDB" id="A0A4P9ZHK2"/>
<name>A0A4P9ZHK2_9ASCO</name>
<organism evidence="3 4">
    <name type="scientific">Metschnikowia bicuspidata</name>
    <dbReference type="NCBI Taxonomy" id="27322"/>
    <lineage>
        <taxon>Eukaryota</taxon>
        <taxon>Fungi</taxon>
        <taxon>Dikarya</taxon>
        <taxon>Ascomycota</taxon>
        <taxon>Saccharomycotina</taxon>
        <taxon>Pichiomycetes</taxon>
        <taxon>Metschnikowiaceae</taxon>
        <taxon>Metschnikowia</taxon>
    </lineage>
</organism>